<evidence type="ECO:0000256" key="2">
    <source>
        <dbReference type="ARBA" id="ARBA00022737"/>
    </source>
</evidence>
<dbReference type="GeneID" id="20224483"/>
<dbReference type="CDD" id="cd01448">
    <property type="entry name" value="TST_Repeat_1"/>
    <property type="match status" value="1"/>
</dbReference>
<keyword evidence="2" id="KW-0677">Repeat</keyword>
<dbReference type="EMBL" id="GL833127">
    <property type="protein sequence ID" value="EGB08469.1"/>
    <property type="molecule type" value="Genomic_DNA"/>
</dbReference>
<dbReference type="Gene3D" id="3.40.250.10">
    <property type="entry name" value="Rhodanese-like domain"/>
    <property type="match status" value="2"/>
</dbReference>
<feature type="region of interest" description="Disordered" evidence="4">
    <location>
        <begin position="191"/>
        <end position="212"/>
    </location>
</feature>
<feature type="domain" description="Rhodanese" evidence="5">
    <location>
        <begin position="182"/>
        <end position="310"/>
    </location>
</feature>
<keyword evidence="7" id="KW-1185">Reference proteome</keyword>
<evidence type="ECO:0000256" key="4">
    <source>
        <dbReference type="SAM" id="MobiDB-lite"/>
    </source>
</evidence>
<dbReference type="PANTHER" id="PTHR11364:SF27">
    <property type="entry name" value="SULFURTRANSFERASE"/>
    <property type="match status" value="1"/>
</dbReference>
<gene>
    <name evidence="6" type="ORF">AURANDRAFT_63760</name>
</gene>
<dbReference type="PROSITE" id="PS00683">
    <property type="entry name" value="RHODANESE_2"/>
    <property type="match status" value="1"/>
</dbReference>
<evidence type="ECO:0000256" key="3">
    <source>
        <dbReference type="RuleBase" id="RU000507"/>
    </source>
</evidence>
<dbReference type="OrthoDB" id="270167at2759"/>
<dbReference type="CDD" id="cd01449">
    <property type="entry name" value="TST_Repeat_2"/>
    <property type="match status" value="1"/>
</dbReference>
<dbReference type="InParanoid" id="F0Y7P8"/>
<dbReference type="Pfam" id="PF00581">
    <property type="entry name" value="Rhodanese"/>
    <property type="match status" value="2"/>
</dbReference>
<name>F0Y7P8_AURAN</name>
<dbReference type="AlphaFoldDB" id="F0Y7P8"/>
<evidence type="ECO:0000256" key="1">
    <source>
        <dbReference type="ARBA" id="ARBA00022679"/>
    </source>
</evidence>
<dbReference type="InterPro" id="IPR036873">
    <property type="entry name" value="Rhodanese-like_dom_sf"/>
</dbReference>
<feature type="domain" description="Rhodanese" evidence="5">
    <location>
        <begin position="17"/>
        <end position="145"/>
    </location>
</feature>
<dbReference type="RefSeq" id="XP_009036482.1">
    <property type="nucleotide sequence ID" value="XM_009038234.1"/>
</dbReference>
<dbReference type="KEGG" id="aaf:AURANDRAFT_63760"/>
<dbReference type="SMART" id="SM00450">
    <property type="entry name" value="RHOD"/>
    <property type="match status" value="2"/>
</dbReference>
<dbReference type="eggNOG" id="KOG1529">
    <property type="taxonomic scope" value="Eukaryota"/>
</dbReference>
<dbReference type="SUPFAM" id="SSF52821">
    <property type="entry name" value="Rhodanese/Cell cycle control phosphatase"/>
    <property type="match status" value="2"/>
</dbReference>
<dbReference type="GO" id="GO:0004792">
    <property type="term" value="F:thiosulfate-cyanide sulfurtransferase activity"/>
    <property type="evidence" value="ECO:0007669"/>
    <property type="project" value="InterPro"/>
</dbReference>
<evidence type="ECO:0000313" key="6">
    <source>
        <dbReference type="EMBL" id="EGB08469.1"/>
    </source>
</evidence>
<sequence length="314" mass="32177">MRRGLISVASLAEQLVSRKDVRVVDATWFLPNSPFAAPAPYASGREAFEAGPRVPGAAFWDLDEHSDATTAPDTPHNLPDAAQFAAAAAACGIGSASQRVVCYDQVGTFSSPRLWHTLRAYGFADVAVLDGGLPAWVEAGGALEAGAPTAAPAAGAAPPPYALVAGAQWRLGDVRTWLNADAAKRPQFVDARPAGRFEGSAPEPRPGCRSGHAPGAVNAPFLDFLEPNPSRADGGPGGPFRGATLKDDRGVAEAFAAAGVDPKSPCALSCGSGLTAAVVALALHRLEGNDAPIYDGAWCEYEADGDLPVVEGAA</sequence>
<evidence type="ECO:0000313" key="7">
    <source>
        <dbReference type="Proteomes" id="UP000002729"/>
    </source>
</evidence>
<dbReference type="InterPro" id="IPR045078">
    <property type="entry name" value="TST/MPST-like"/>
</dbReference>
<organism evidence="7">
    <name type="scientific">Aureococcus anophagefferens</name>
    <name type="common">Harmful bloom alga</name>
    <dbReference type="NCBI Taxonomy" id="44056"/>
    <lineage>
        <taxon>Eukaryota</taxon>
        <taxon>Sar</taxon>
        <taxon>Stramenopiles</taxon>
        <taxon>Ochrophyta</taxon>
        <taxon>Pelagophyceae</taxon>
        <taxon>Pelagomonadales</taxon>
        <taxon>Pelagomonadaceae</taxon>
        <taxon>Aureococcus</taxon>
    </lineage>
</organism>
<evidence type="ECO:0000259" key="5">
    <source>
        <dbReference type="PROSITE" id="PS50206"/>
    </source>
</evidence>
<keyword evidence="1 3" id="KW-0808">Transferase</keyword>
<reference evidence="6 7" key="1">
    <citation type="journal article" date="2011" name="Proc. Natl. Acad. Sci. U.S.A.">
        <title>Niche of harmful alga Aureococcus anophagefferens revealed through ecogenomics.</title>
        <authorList>
            <person name="Gobler C.J."/>
            <person name="Berry D.L."/>
            <person name="Dyhrman S.T."/>
            <person name="Wilhelm S.W."/>
            <person name="Salamov A."/>
            <person name="Lobanov A.V."/>
            <person name="Zhang Y."/>
            <person name="Collier J.L."/>
            <person name="Wurch L.L."/>
            <person name="Kustka A.B."/>
            <person name="Dill B.D."/>
            <person name="Shah M."/>
            <person name="VerBerkmoes N.C."/>
            <person name="Kuo A."/>
            <person name="Terry A."/>
            <person name="Pangilinan J."/>
            <person name="Lindquist E.A."/>
            <person name="Lucas S."/>
            <person name="Paulsen I.T."/>
            <person name="Hattenrath-Lehmann T.K."/>
            <person name="Talmage S.C."/>
            <person name="Walker E.A."/>
            <person name="Koch F."/>
            <person name="Burson A.M."/>
            <person name="Marcoval M.A."/>
            <person name="Tang Y.Z."/>
            <person name="Lecleir G.R."/>
            <person name="Coyne K.J."/>
            <person name="Berg G.M."/>
            <person name="Bertrand E.M."/>
            <person name="Saito M.A."/>
            <person name="Gladyshev V.N."/>
            <person name="Grigoriev I.V."/>
        </authorList>
    </citation>
    <scope>NUCLEOTIDE SEQUENCE [LARGE SCALE GENOMIC DNA]</scope>
    <source>
        <strain evidence="7">CCMP 1984</strain>
    </source>
</reference>
<proteinExistence type="predicted"/>
<dbReference type="InterPro" id="IPR001307">
    <property type="entry name" value="Thiosulphate_STrfase_CS"/>
</dbReference>
<dbReference type="OMA" id="LLDVRWQ"/>
<protein>
    <recommendedName>
        <fullName evidence="3">Sulfurtransferase</fullName>
    </recommendedName>
</protein>
<accession>F0Y7P8</accession>
<dbReference type="GO" id="GO:0005739">
    <property type="term" value="C:mitochondrion"/>
    <property type="evidence" value="ECO:0007669"/>
    <property type="project" value="TreeGrafter"/>
</dbReference>
<dbReference type="PANTHER" id="PTHR11364">
    <property type="entry name" value="THIOSULFATE SULFERTANSFERASE"/>
    <property type="match status" value="1"/>
</dbReference>
<dbReference type="Proteomes" id="UP000002729">
    <property type="component" value="Unassembled WGS sequence"/>
</dbReference>
<dbReference type="PROSITE" id="PS50206">
    <property type="entry name" value="RHODANESE_3"/>
    <property type="match status" value="2"/>
</dbReference>
<dbReference type="InterPro" id="IPR001763">
    <property type="entry name" value="Rhodanese-like_dom"/>
</dbReference>